<protein>
    <submittedName>
        <fullName evidence="2">SH3 domain-containing protein</fullName>
    </submittedName>
</protein>
<evidence type="ECO:0000256" key="1">
    <source>
        <dbReference type="SAM" id="MobiDB-lite"/>
    </source>
</evidence>
<feature type="compositionally biased region" description="Low complexity" evidence="1">
    <location>
        <begin position="45"/>
        <end position="58"/>
    </location>
</feature>
<name>A0A7K3QXB4_9ACTN</name>
<dbReference type="EMBL" id="JAAGMR010000259">
    <property type="protein sequence ID" value="NEB94577.1"/>
    <property type="molecule type" value="Genomic_DNA"/>
</dbReference>
<sequence length="150" mass="16081">MWRLVSSVRFRRSSMSLRSVLFHGLALAAVTGVLLGGAVPAGAADGPAGGAPAAQQQGGPDGHAGGRGDRDPRRYEGVVTAKGGIWLHDRPDRGTRRVRFAEQGERVSIYCKVKGDRVGTNPLWYLLTDGTWAWASARYIGNVGPVPRWC</sequence>
<accession>A0A7K3QXB4</accession>
<dbReference type="AlphaFoldDB" id="A0A7K3QXB4"/>
<dbReference type="Proteomes" id="UP000470520">
    <property type="component" value="Unassembled WGS sequence"/>
</dbReference>
<comment type="caution">
    <text evidence="2">The sequence shown here is derived from an EMBL/GenBank/DDBJ whole genome shotgun (WGS) entry which is preliminary data.</text>
</comment>
<feature type="region of interest" description="Disordered" evidence="1">
    <location>
        <begin position="45"/>
        <end position="74"/>
    </location>
</feature>
<proteinExistence type="predicted"/>
<evidence type="ECO:0000313" key="2">
    <source>
        <dbReference type="EMBL" id="NEB94577.1"/>
    </source>
</evidence>
<gene>
    <name evidence="2" type="ORF">G3I21_23320</name>
</gene>
<evidence type="ECO:0000313" key="3">
    <source>
        <dbReference type="Proteomes" id="UP000470520"/>
    </source>
</evidence>
<organism evidence="2 3">
    <name type="scientific">Streptomyces bauhiniae</name>
    <dbReference type="NCBI Taxonomy" id="2340725"/>
    <lineage>
        <taxon>Bacteria</taxon>
        <taxon>Bacillati</taxon>
        <taxon>Actinomycetota</taxon>
        <taxon>Actinomycetes</taxon>
        <taxon>Kitasatosporales</taxon>
        <taxon>Streptomycetaceae</taxon>
        <taxon>Streptomyces</taxon>
    </lineage>
</organism>
<reference evidence="2 3" key="1">
    <citation type="submission" date="2020-01" db="EMBL/GenBank/DDBJ databases">
        <title>Insect and environment-associated Actinomycetes.</title>
        <authorList>
            <person name="Currrie C."/>
            <person name="Chevrette M."/>
            <person name="Carlson C."/>
            <person name="Stubbendieck R."/>
            <person name="Wendt-Pienkowski E."/>
        </authorList>
    </citation>
    <scope>NUCLEOTIDE SEQUENCE [LARGE SCALE GENOMIC DNA]</scope>
    <source>
        <strain evidence="2 3">SID7754</strain>
    </source>
</reference>
<feature type="compositionally biased region" description="Basic and acidic residues" evidence="1">
    <location>
        <begin position="64"/>
        <end position="74"/>
    </location>
</feature>